<sequence length="275" mass="27920">MPLMRTYRARLVSTWSALALASLAAVSGCERRAAPPSGGAPAGPAKEAPAASAPAAVAPAEVEFLEEITGGADRSEALPLIVAIHGLGDRPESFAGLLSGADVKARLVVPRGLAPYGDGYSWFPLQQALASDAVGQGILRAAAALAATIERISAERPTRGKAIVTGFSQGGALTFALALHHPRVVGAAFPVSGWVPPAVLSGASAADPAAPALVALHGDADRRVPFGPTRDAIAALAGRGVKARLESYPGVGHTVSGDMRRDLLQLIRGAAAEMR</sequence>
<dbReference type="Proteomes" id="UP000295497">
    <property type="component" value="Chromosome"/>
</dbReference>
<gene>
    <name evidence="6" type="ORF">SOCE836_054250</name>
</gene>
<reference evidence="6 7" key="1">
    <citation type="submission" date="2015-09" db="EMBL/GenBank/DDBJ databases">
        <title>Sorangium comparison.</title>
        <authorList>
            <person name="Zaburannyi N."/>
            <person name="Bunk B."/>
            <person name="Overmann J."/>
            <person name="Mueller R."/>
        </authorList>
    </citation>
    <scope>NUCLEOTIDE SEQUENCE [LARGE SCALE GENOMIC DNA]</scope>
    <source>
        <strain evidence="6 7">So ce836</strain>
    </source>
</reference>
<evidence type="ECO:0000256" key="3">
    <source>
        <dbReference type="SAM" id="MobiDB-lite"/>
    </source>
</evidence>
<dbReference type="InterPro" id="IPR003140">
    <property type="entry name" value="PLipase/COase/thioEstase"/>
</dbReference>
<evidence type="ECO:0000256" key="2">
    <source>
        <dbReference type="ARBA" id="ARBA00022801"/>
    </source>
</evidence>
<evidence type="ECO:0000313" key="7">
    <source>
        <dbReference type="Proteomes" id="UP000295497"/>
    </source>
</evidence>
<dbReference type="PANTHER" id="PTHR10655">
    <property type="entry name" value="LYSOPHOSPHOLIPASE-RELATED"/>
    <property type="match status" value="1"/>
</dbReference>
<organism evidence="6 7">
    <name type="scientific">Sorangium cellulosum</name>
    <name type="common">Polyangium cellulosum</name>
    <dbReference type="NCBI Taxonomy" id="56"/>
    <lineage>
        <taxon>Bacteria</taxon>
        <taxon>Pseudomonadati</taxon>
        <taxon>Myxococcota</taxon>
        <taxon>Polyangia</taxon>
        <taxon>Polyangiales</taxon>
        <taxon>Polyangiaceae</taxon>
        <taxon>Sorangium</taxon>
    </lineage>
</organism>
<dbReference type="InterPro" id="IPR050565">
    <property type="entry name" value="LYPA1-2/EST-like"/>
</dbReference>
<keyword evidence="4" id="KW-0732">Signal</keyword>
<proteinExistence type="inferred from homology"/>
<evidence type="ECO:0000313" key="6">
    <source>
        <dbReference type="EMBL" id="AUX33270.1"/>
    </source>
</evidence>
<name>A0A4P2QSP4_SORCE</name>
<dbReference type="SUPFAM" id="SSF53474">
    <property type="entry name" value="alpha/beta-Hydrolases"/>
    <property type="match status" value="1"/>
</dbReference>
<keyword evidence="2 6" id="KW-0378">Hydrolase</keyword>
<feature type="chain" id="PRO_5020793205" evidence="4">
    <location>
        <begin position="25"/>
        <end position="275"/>
    </location>
</feature>
<evidence type="ECO:0000259" key="5">
    <source>
        <dbReference type="Pfam" id="PF02230"/>
    </source>
</evidence>
<feature type="signal peptide" evidence="4">
    <location>
        <begin position="1"/>
        <end position="24"/>
    </location>
</feature>
<dbReference type="InterPro" id="IPR029058">
    <property type="entry name" value="AB_hydrolase_fold"/>
</dbReference>
<evidence type="ECO:0000256" key="4">
    <source>
        <dbReference type="SAM" id="SignalP"/>
    </source>
</evidence>
<feature type="domain" description="Phospholipase/carboxylesterase/thioesterase" evidence="5">
    <location>
        <begin position="74"/>
        <end position="267"/>
    </location>
</feature>
<dbReference type="EC" id="3.1.1.1" evidence="6"/>
<dbReference type="Gene3D" id="3.40.50.1820">
    <property type="entry name" value="alpha/beta hydrolase"/>
    <property type="match status" value="1"/>
</dbReference>
<dbReference type="PANTHER" id="PTHR10655:SF17">
    <property type="entry name" value="LYSOPHOSPHOLIPASE-LIKE PROTEIN 1"/>
    <property type="match status" value="1"/>
</dbReference>
<dbReference type="EMBL" id="CP012672">
    <property type="protein sequence ID" value="AUX33270.1"/>
    <property type="molecule type" value="Genomic_DNA"/>
</dbReference>
<comment type="similarity">
    <text evidence="1">Belongs to the AB hydrolase superfamily. AB hydrolase 2 family.</text>
</comment>
<dbReference type="PROSITE" id="PS51257">
    <property type="entry name" value="PROKAR_LIPOPROTEIN"/>
    <property type="match status" value="1"/>
</dbReference>
<dbReference type="RefSeq" id="WP_207217485.1">
    <property type="nucleotide sequence ID" value="NZ_CP012672.1"/>
</dbReference>
<evidence type="ECO:0000256" key="1">
    <source>
        <dbReference type="ARBA" id="ARBA00006499"/>
    </source>
</evidence>
<feature type="compositionally biased region" description="Low complexity" evidence="3">
    <location>
        <begin position="34"/>
        <end position="52"/>
    </location>
</feature>
<dbReference type="GO" id="GO:0106435">
    <property type="term" value="F:carboxylesterase activity"/>
    <property type="evidence" value="ECO:0007669"/>
    <property type="project" value="UniProtKB-EC"/>
</dbReference>
<dbReference type="Pfam" id="PF02230">
    <property type="entry name" value="Abhydrolase_2"/>
    <property type="match status" value="1"/>
</dbReference>
<protein>
    <submittedName>
        <fullName evidence="6">Carboxylesterase</fullName>
        <ecNumber evidence="6">3.1.1.1</ecNumber>
    </submittedName>
</protein>
<feature type="region of interest" description="Disordered" evidence="3">
    <location>
        <begin position="32"/>
        <end position="52"/>
    </location>
</feature>
<dbReference type="AlphaFoldDB" id="A0A4P2QSP4"/>
<accession>A0A4P2QSP4</accession>